<dbReference type="PANTHER" id="PTHR43649:SF12">
    <property type="entry name" value="DIACETYLCHITOBIOSE BINDING PROTEIN DASA"/>
    <property type="match status" value="1"/>
</dbReference>
<gene>
    <name evidence="1" type="ORF">IDH45_06040</name>
</gene>
<dbReference type="SUPFAM" id="SSF53850">
    <property type="entry name" value="Periplasmic binding protein-like II"/>
    <property type="match status" value="1"/>
</dbReference>
<dbReference type="Gene3D" id="3.40.190.10">
    <property type="entry name" value="Periplasmic binding protein-like II"/>
    <property type="match status" value="2"/>
</dbReference>
<dbReference type="PANTHER" id="PTHR43649">
    <property type="entry name" value="ARABINOSE-BINDING PROTEIN-RELATED"/>
    <property type="match status" value="1"/>
</dbReference>
<reference evidence="1" key="1">
    <citation type="submission" date="2020-09" db="EMBL/GenBank/DDBJ databases">
        <title>A novel bacterium of genus Paenibacillus, isolated from South China Sea.</title>
        <authorList>
            <person name="Huang H."/>
            <person name="Mo K."/>
            <person name="Hu Y."/>
        </authorList>
    </citation>
    <scope>NUCLEOTIDE SEQUENCE</scope>
    <source>
        <strain evidence="1">IB182363</strain>
    </source>
</reference>
<proteinExistence type="predicted"/>
<dbReference type="Pfam" id="PF01547">
    <property type="entry name" value="SBP_bac_1"/>
    <property type="match status" value="1"/>
</dbReference>
<evidence type="ECO:0000313" key="1">
    <source>
        <dbReference type="EMBL" id="MBD2861550.1"/>
    </source>
</evidence>
<keyword evidence="2" id="KW-1185">Reference proteome</keyword>
<organism evidence="1 2">
    <name type="scientific">Paenibacillus oceani</name>
    <dbReference type="NCBI Taxonomy" id="2772510"/>
    <lineage>
        <taxon>Bacteria</taxon>
        <taxon>Bacillati</taxon>
        <taxon>Bacillota</taxon>
        <taxon>Bacilli</taxon>
        <taxon>Bacillales</taxon>
        <taxon>Paenibacillaceae</taxon>
        <taxon>Paenibacillus</taxon>
    </lineage>
</organism>
<dbReference type="EMBL" id="JACXJA010000006">
    <property type="protein sequence ID" value="MBD2861550.1"/>
    <property type="molecule type" value="Genomic_DNA"/>
</dbReference>
<dbReference type="RefSeq" id="WP_190925671.1">
    <property type="nucleotide sequence ID" value="NZ_JACXJA010000006.1"/>
</dbReference>
<protein>
    <submittedName>
        <fullName evidence="1">Extracellular solute-binding protein</fullName>
    </submittedName>
</protein>
<dbReference type="InterPro" id="IPR006059">
    <property type="entry name" value="SBP"/>
</dbReference>
<dbReference type="InterPro" id="IPR050490">
    <property type="entry name" value="Bact_solute-bd_prot1"/>
</dbReference>
<accession>A0A927C8Y9</accession>
<dbReference type="Proteomes" id="UP000639396">
    <property type="component" value="Unassembled WGS sequence"/>
</dbReference>
<dbReference type="PROSITE" id="PS51257">
    <property type="entry name" value="PROKAR_LIPOPROTEIN"/>
    <property type="match status" value="1"/>
</dbReference>
<comment type="caution">
    <text evidence="1">The sequence shown here is derived from an EMBL/GenBank/DDBJ whole genome shotgun (WGS) entry which is preliminary data.</text>
</comment>
<evidence type="ECO:0000313" key="2">
    <source>
        <dbReference type="Proteomes" id="UP000639396"/>
    </source>
</evidence>
<dbReference type="AlphaFoldDB" id="A0A927C8Y9"/>
<name>A0A927C8Y9_9BACL</name>
<sequence>MIGYRQSAFNRIALGTLLALLPAVSGCSYMKAQTSEPFTLELIRSDHPAQVLRTDTPVLREIRRITGTTLNLVPVPLSSYSDKKRSLMTTGHMPDILLINPNEMTEFARTGIFLPVSDYLEQMPHFRSILEENPLMQRLYVDGKLYGFPVTAQHYIQNAKAPMIRTDILKKHQLEVPRTFDELYTVLQKLKELYPDSIPWTARGIGSFLNAVAFGLGSGAGMYFDPDLRGGRYLYGTNKPEFKEVLMYLNRLYREGLIDSDFDVNSQQRWSDNLGSGKSFFYYDNYTFALNFNEALKRDHPDYRLELIPYLANAKGSARGFLYPKGWLSDIYAISSNVEDPLRVIKLFDWLYSPEGALASNFGIRGETYEIVDGEPRVSARLAETYKQTADPVRMMQSEVGAGLLAISPLVDERPAMELSSPDLLRWSEQLKRDPGAIVIDNVAPSFTKEERDRLTHIRSRLAPLEQELLKFIIGTRPLSEYEAYAEQLTGAGVPEMETIYNDALARVRP</sequence>